<reference evidence="2 3" key="1">
    <citation type="submission" date="2019-07" db="EMBL/GenBank/DDBJ databases">
        <title>Genomes of Cafeteria roenbergensis.</title>
        <authorList>
            <person name="Fischer M.G."/>
            <person name="Hackl T."/>
            <person name="Roman M."/>
        </authorList>
    </citation>
    <scope>NUCLEOTIDE SEQUENCE [LARGE SCALE GENOMIC DNA]</scope>
    <source>
        <strain evidence="2 3">BVI</strain>
    </source>
</reference>
<evidence type="ECO:0000313" key="2">
    <source>
        <dbReference type="EMBL" id="KAA0148330.1"/>
    </source>
</evidence>
<dbReference type="AlphaFoldDB" id="A0A5A8C8I4"/>
<feature type="compositionally biased region" description="Low complexity" evidence="1">
    <location>
        <begin position="419"/>
        <end position="447"/>
    </location>
</feature>
<feature type="region of interest" description="Disordered" evidence="1">
    <location>
        <begin position="1"/>
        <end position="79"/>
    </location>
</feature>
<protein>
    <submittedName>
        <fullName evidence="2">Uncharacterized protein</fullName>
    </submittedName>
</protein>
<name>A0A5A8C8I4_CAFRO</name>
<dbReference type="EMBL" id="VLTN01000054">
    <property type="protein sequence ID" value="KAA0148330.1"/>
    <property type="molecule type" value="Genomic_DNA"/>
</dbReference>
<keyword evidence="3" id="KW-1185">Reference proteome</keyword>
<proteinExistence type="predicted"/>
<evidence type="ECO:0000313" key="3">
    <source>
        <dbReference type="Proteomes" id="UP000323011"/>
    </source>
</evidence>
<sequence>MSHLPYAVPARQAATTQAPEGASERGGAELGDLAHESSRPGARPGPQKTPRTRARDAPRYGTDLTCAFDGTRGGSDLPADAWEDRAARGAPQGDPNARPMFREQVLSDTLEAFEATAREAAQRIFSDSPERGSGRQWQQVRAGFAGGSKKMDQSEQLFVKIVRKPEHVDQGDDLIWFHMYGDSVISCSKALTRELAALGFVAKEFSADVLQVPLARCYDIHKGSGSARVVVFSKLAFAGSSIRHGRAAIDDGTVCDVCCGATHPVAERLAQLVGVAPRTSLPAGTTLAEVSIHLQAEEGDLTCPACSSTECLKDALKFLRSISSRKLVRTRLDTVSFRSWHVPERTDSGGAAAAAASFPAARDEPAAYGAPAARDEPAAYGAPVVRDATAAYGAPVVRDAPAAYGAPVARDAPAAYGAPAAREAPATDGARAAGLEPNSGGSSESGGFETSHFPLPFDVEIHQTTSGGLVVADCHRLLLPEWVLASGMHRI</sequence>
<organism evidence="2 3">
    <name type="scientific">Cafeteria roenbergensis</name>
    <name type="common">Marine flagellate</name>
    <dbReference type="NCBI Taxonomy" id="33653"/>
    <lineage>
        <taxon>Eukaryota</taxon>
        <taxon>Sar</taxon>
        <taxon>Stramenopiles</taxon>
        <taxon>Bigyra</taxon>
        <taxon>Opalozoa</taxon>
        <taxon>Bicosoecida</taxon>
        <taxon>Cafeteriaceae</taxon>
        <taxon>Cafeteria</taxon>
    </lineage>
</organism>
<gene>
    <name evidence="2" type="ORF">FNF29_06717</name>
</gene>
<feature type="compositionally biased region" description="Basic and acidic residues" evidence="1">
    <location>
        <begin position="22"/>
        <end position="38"/>
    </location>
</feature>
<dbReference type="Proteomes" id="UP000323011">
    <property type="component" value="Unassembled WGS sequence"/>
</dbReference>
<feature type="region of interest" description="Disordered" evidence="1">
    <location>
        <begin position="419"/>
        <end position="449"/>
    </location>
</feature>
<comment type="caution">
    <text evidence="2">The sequence shown here is derived from an EMBL/GenBank/DDBJ whole genome shotgun (WGS) entry which is preliminary data.</text>
</comment>
<evidence type="ECO:0000256" key="1">
    <source>
        <dbReference type="SAM" id="MobiDB-lite"/>
    </source>
</evidence>
<accession>A0A5A8C8I4</accession>